<dbReference type="PRINTS" id="PR01590">
    <property type="entry name" value="HTHFIS"/>
</dbReference>
<dbReference type="PROSITE" id="PS00675">
    <property type="entry name" value="SIGMA54_INTERACT_1"/>
    <property type="match status" value="1"/>
</dbReference>
<dbReference type="Gene3D" id="1.10.10.60">
    <property type="entry name" value="Homeodomain-like"/>
    <property type="match status" value="1"/>
</dbReference>
<dbReference type="InterPro" id="IPR001789">
    <property type="entry name" value="Sig_transdc_resp-reg_receiver"/>
</dbReference>
<name>A0A537J094_9BACT</name>
<dbReference type="GO" id="GO:0043565">
    <property type="term" value="F:sequence-specific DNA binding"/>
    <property type="evidence" value="ECO:0007669"/>
    <property type="project" value="InterPro"/>
</dbReference>
<dbReference type="InterPro" id="IPR027417">
    <property type="entry name" value="P-loop_NTPase"/>
</dbReference>
<dbReference type="Proteomes" id="UP000318834">
    <property type="component" value="Unassembled WGS sequence"/>
</dbReference>
<evidence type="ECO:0000313" key="10">
    <source>
        <dbReference type="Proteomes" id="UP000318834"/>
    </source>
</evidence>
<sequence length="452" mass="50641">MVTDGTSILVVDDEENLRNLLIRILREDGYAVETAVDGEEGLAKYKAGRYDLVLLDLKLPKLDGMSVLRSIKEHNPDALVIIITAFSTIDTAIQAIKLGAYHYVGKPFRPEELMIVVNQALERSRLMQENRALQQELMRTFKFEGIVGESPKMRDVLRLASAVAPTDATVLIYGETGTGKELLARSIHFQSPRANGPFVVVNCGAIPETLLETELFGHEKGAFTSAITSHVGRFERAQDGTVFLDEIADMSLSMQVKLLRVLQERVIERVGGNKPIDVNARVVAATNKDLKKAIGDSRFREDLYYRLAVMPLELPALRDRKEDIHVLAYHFLNKYAVAFGKRIKGFTPAAMKRLRSHHWPGNVRELEYTVQRVVILATGELIDTEEIWLDEQPSPGAKFPKAFSLGEVERRHIHAVLKMTAWNLDEAARVLGIDRAALQTRIQEHNISAETG</sequence>
<comment type="caution">
    <text evidence="9">The sequence shown here is derived from an EMBL/GenBank/DDBJ whole genome shotgun (WGS) entry which is preliminary data.</text>
</comment>
<dbReference type="Gene3D" id="1.10.8.60">
    <property type="match status" value="1"/>
</dbReference>
<keyword evidence="2" id="KW-0547">Nucleotide-binding</keyword>
<keyword evidence="3" id="KW-0067">ATP-binding</keyword>
<proteinExistence type="predicted"/>
<evidence type="ECO:0000259" key="8">
    <source>
        <dbReference type="PROSITE" id="PS50110"/>
    </source>
</evidence>
<feature type="domain" description="Response regulatory" evidence="8">
    <location>
        <begin position="7"/>
        <end position="121"/>
    </location>
</feature>
<dbReference type="SUPFAM" id="SSF46689">
    <property type="entry name" value="Homeodomain-like"/>
    <property type="match status" value="1"/>
</dbReference>
<dbReference type="PANTHER" id="PTHR32071:SF113">
    <property type="entry name" value="ALGINATE BIOSYNTHESIS TRANSCRIPTIONAL REGULATORY PROTEIN ALGB"/>
    <property type="match status" value="1"/>
</dbReference>
<keyword evidence="1 6" id="KW-0597">Phosphoprotein</keyword>
<dbReference type="SUPFAM" id="SSF52540">
    <property type="entry name" value="P-loop containing nucleoside triphosphate hydrolases"/>
    <property type="match status" value="1"/>
</dbReference>
<accession>A0A537J094</accession>
<keyword evidence="5" id="KW-0804">Transcription</keyword>
<evidence type="ECO:0000256" key="6">
    <source>
        <dbReference type="PROSITE-ProRule" id="PRU00169"/>
    </source>
</evidence>
<dbReference type="FunFam" id="3.40.50.2300:FF:000018">
    <property type="entry name" value="DNA-binding transcriptional regulator NtrC"/>
    <property type="match status" value="1"/>
</dbReference>
<dbReference type="SUPFAM" id="SSF52172">
    <property type="entry name" value="CheY-like"/>
    <property type="match status" value="1"/>
</dbReference>
<evidence type="ECO:0000313" key="9">
    <source>
        <dbReference type="EMBL" id="TMI76979.1"/>
    </source>
</evidence>
<dbReference type="Pfam" id="PF00072">
    <property type="entry name" value="Response_reg"/>
    <property type="match status" value="1"/>
</dbReference>
<dbReference type="Gene3D" id="3.40.50.2300">
    <property type="match status" value="1"/>
</dbReference>
<dbReference type="InterPro" id="IPR011006">
    <property type="entry name" value="CheY-like_superfamily"/>
</dbReference>
<dbReference type="Pfam" id="PF25601">
    <property type="entry name" value="AAA_lid_14"/>
    <property type="match status" value="1"/>
</dbReference>
<dbReference type="SMART" id="SM00448">
    <property type="entry name" value="REC"/>
    <property type="match status" value="1"/>
</dbReference>
<dbReference type="GO" id="GO:0005524">
    <property type="term" value="F:ATP binding"/>
    <property type="evidence" value="ECO:0007669"/>
    <property type="project" value="UniProtKB-KW"/>
</dbReference>
<keyword evidence="4" id="KW-0805">Transcription regulation</keyword>
<evidence type="ECO:0000256" key="4">
    <source>
        <dbReference type="ARBA" id="ARBA00023015"/>
    </source>
</evidence>
<gene>
    <name evidence="9" type="ORF">E6H05_01855</name>
</gene>
<evidence type="ECO:0000256" key="2">
    <source>
        <dbReference type="ARBA" id="ARBA00022741"/>
    </source>
</evidence>
<dbReference type="Pfam" id="PF02954">
    <property type="entry name" value="HTH_8"/>
    <property type="match status" value="1"/>
</dbReference>
<feature type="modified residue" description="4-aspartylphosphate" evidence="6">
    <location>
        <position position="56"/>
    </location>
</feature>
<dbReference type="InterPro" id="IPR002078">
    <property type="entry name" value="Sigma_54_int"/>
</dbReference>
<dbReference type="InterPro" id="IPR058031">
    <property type="entry name" value="AAA_lid_NorR"/>
</dbReference>
<dbReference type="FunFam" id="3.40.50.300:FF:000006">
    <property type="entry name" value="DNA-binding transcriptional regulator NtrC"/>
    <property type="match status" value="1"/>
</dbReference>
<organism evidence="9 10">
    <name type="scientific">Candidatus Segetimicrobium genomatis</name>
    <dbReference type="NCBI Taxonomy" id="2569760"/>
    <lineage>
        <taxon>Bacteria</taxon>
        <taxon>Bacillati</taxon>
        <taxon>Candidatus Sysuimicrobiota</taxon>
        <taxon>Candidatus Sysuimicrobiia</taxon>
        <taxon>Candidatus Sysuimicrobiales</taxon>
        <taxon>Candidatus Segetimicrobiaceae</taxon>
        <taxon>Candidatus Segetimicrobium</taxon>
    </lineage>
</organism>
<dbReference type="InterPro" id="IPR003593">
    <property type="entry name" value="AAA+_ATPase"/>
</dbReference>
<dbReference type="SMART" id="SM00382">
    <property type="entry name" value="AAA"/>
    <property type="match status" value="1"/>
</dbReference>
<dbReference type="PROSITE" id="PS50110">
    <property type="entry name" value="RESPONSE_REGULATORY"/>
    <property type="match status" value="1"/>
</dbReference>
<dbReference type="PROSITE" id="PS50045">
    <property type="entry name" value="SIGMA54_INTERACT_4"/>
    <property type="match status" value="1"/>
</dbReference>
<dbReference type="InterPro" id="IPR009057">
    <property type="entry name" value="Homeodomain-like_sf"/>
</dbReference>
<protein>
    <submittedName>
        <fullName evidence="9">Sigma-54-dependent Fis family transcriptional regulator</fullName>
    </submittedName>
</protein>
<evidence type="ECO:0000256" key="1">
    <source>
        <dbReference type="ARBA" id="ARBA00022553"/>
    </source>
</evidence>
<dbReference type="CDD" id="cd00009">
    <property type="entry name" value="AAA"/>
    <property type="match status" value="1"/>
</dbReference>
<dbReference type="InterPro" id="IPR002197">
    <property type="entry name" value="HTH_Fis"/>
</dbReference>
<dbReference type="Pfam" id="PF00158">
    <property type="entry name" value="Sigma54_activat"/>
    <property type="match status" value="1"/>
</dbReference>
<dbReference type="PANTHER" id="PTHR32071">
    <property type="entry name" value="TRANSCRIPTIONAL REGULATORY PROTEIN"/>
    <property type="match status" value="1"/>
</dbReference>
<dbReference type="GO" id="GO:0000160">
    <property type="term" value="P:phosphorelay signal transduction system"/>
    <property type="evidence" value="ECO:0007669"/>
    <property type="project" value="InterPro"/>
</dbReference>
<dbReference type="InterPro" id="IPR025662">
    <property type="entry name" value="Sigma_54_int_dom_ATP-bd_1"/>
</dbReference>
<evidence type="ECO:0000256" key="3">
    <source>
        <dbReference type="ARBA" id="ARBA00022840"/>
    </source>
</evidence>
<evidence type="ECO:0000259" key="7">
    <source>
        <dbReference type="PROSITE" id="PS50045"/>
    </source>
</evidence>
<feature type="domain" description="Sigma-54 factor interaction" evidence="7">
    <location>
        <begin position="146"/>
        <end position="375"/>
    </location>
</feature>
<evidence type="ECO:0000256" key="5">
    <source>
        <dbReference type="ARBA" id="ARBA00023163"/>
    </source>
</evidence>
<dbReference type="AlphaFoldDB" id="A0A537J094"/>
<dbReference type="EMBL" id="VBAP01000008">
    <property type="protein sequence ID" value="TMI76979.1"/>
    <property type="molecule type" value="Genomic_DNA"/>
</dbReference>
<reference evidence="9 10" key="1">
    <citation type="journal article" date="2019" name="Nat. Microbiol.">
        <title>Mediterranean grassland soil C-N compound turnover is dependent on rainfall and depth, and is mediated by genomically divergent microorganisms.</title>
        <authorList>
            <person name="Diamond S."/>
            <person name="Andeer P.F."/>
            <person name="Li Z."/>
            <person name="Crits-Christoph A."/>
            <person name="Burstein D."/>
            <person name="Anantharaman K."/>
            <person name="Lane K.R."/>
            <person name="Thomas B.C."/>
            <person name="Pan C."/>
            <person name="Northen T.R."/>
            <person name="Banfield J.F."/>
        </authorList>
    </citation>
    <scope>NUCLEOTIDE SEQUENCE [LARGE SCALE GENOMIC DNA]</scope>
    <source>
        <strain evidence="9">NP_8</strain>
    </source>
</reference>
<dbReference type="GO" id="GO:0006355">
    <property type="term" value="P:regulation of DNA-templated transcription"/>
    <property type="evidence" value="ECO:0007669"/>
    <property type="project" value="InterPro"/>
</dbReference>
<dbReference type="Gene3D" id="3.40.50.300">
    <property type="entry name" value="P-loop containing nucleotide triphosphate hydrolases"/>
    <property type="match status" value="1"/>
</dbReference>